<evidence type="ECO:0000256" key="1">
    <source>
        <dbReference type="ARBA" id="ARBA00023157"/>
    </source>
</evidence>
<dbReference type="PANTHER" id="PTHR11480:SF3">
    <property type="entry name" value="BCDNA.GH08312"/>
    <property type="match status" value="1"/>
</dbReference>
<dbReference type="AlphaFoldDB" id="A0A8T2RBX3"/>
<keyword evidence="2" id="KW-0325">Glycoprotein</keyword>
<feature type="domain" description="Saposin B-type" evidence="3">
    <location>
        <begin position="155"/>
        <end position="236"/>
    </location>
</feature>
<organism evidence="4 5">
    <name type="scientific">Ceratopteris richardii</name>
    <name type="common">Triangle waterfern</name>
    <dbReference type="NCBI Taxonomy" id="49495"/>
    <lineage>
        <taxon>Eukaryota</taxon>
        <taxon>Viridiplantae</taxon>
        <taxon>Streptophyta</taxon>
        <taxon>Embryophyta</taxon>
        <taxon>Tracheophyta</taxon>
        <taxon>Polypodiopsida</taxon>
        <taxon>Polypodiidae</taxon>
        <taxon>Polypodiales</taxon>
        <taxon>Pteridineae</taxon>
        <taxon>Pteridaceae</taxon>
        <taxon>Parkerioideae</taxon>
        <taxon>Ceratopteris</taxon>
    </lineage>
</organism>
<dbReference type="InterPro" id="IPR008138">
    <property type="entry name" value="SapB_2"/>
</dbReference>
<accession>A0A8T2RBX3</accession>
<feature type="domain" description="Saposin B-type" evidence="3">
    <location>
        <begin position="242"/>
        <end position="321"/>
    </location>
</feature>
<sequence>MSSRHDADAARFHTICKALDVTPLSTHSPSSVPELRERDGLSNLYTCTSWCTIHTHNTSCIIRTHNPRAQAQTSSVIFFAFTRDDSIATMSNSRICRSGFLLMVVILSVGVPFADSRQIVIVHADDSDLPDFEKSVQFLESETQKLRFPHVEDIQSVVCQSCMDISTSAERVLLDPHTRNSVIEYVNGSLCRNLPLHQEECQNLAATYVPNLMDAMQFYAAPTKLCGETKLCPSSAILPQYDERICKMCRVLAEEALIYAQDCKTEMEILDVFHAQCEKFGIFAPKCHMLVDTFAPYYIGKLNSLTAEEVCQKAQMCEPLCIKDPSSCATCQFLVFQLKLKFQNPAVQEKLLHTLIEQCEKVPVHVDQCKDIVKRYGPYIFENLDSLLKPELVCEEIHACEGKKKIAEGMRVQLPDAQYGNVAYH</sequence>
<name>A0A8T2RBX3_CERRI</name>
<evidence type="ECO:0000313" key="4">
    <source>
        <dbReference type="EMBL" id="KAH7293942.1"/>
    </source>
</evidence>
<dbReference type="InterPro" id="IPR011001">
    <property type="entry name" value="Saposin-like"/>
</dbReference>
<reference evidence="4" key="1">
    <citation type="submission" date="2021-08" db="EMBL/GenBank/DDBJ databases">
        <title>WGS assembly of Ceratopteris richardii.</title>
        <authorList>
            <person name="Marchant D.B."/>
            <person name="Chen G."/>
            <person name="Jenkins J."/>
            <person name="Shu S."/>
            <person name="Leebens-Mack J."/>
            <person name="Grimwood J."/>
            <person name="Schmutz J."/>
            <person name="Soltis P."/>
            <person name="Soltis D."/>
            <person name="Chen Z.-H."/>
        </authorList>
    </citation>
    <scope>NUCLEOTIDE SEQUENCE</scope>
    <source>
        <strain evidence="4">Whitten #5841</strain>
        <tissue evidence="4">Leaf</tissue>
    </source>
</reference>
<dbReference type="PANTHER" id="PTHR11480">
    <property type="entry name" value="SAPOSIN-RELATED"/>
    <property type="match status" value="1"/>
</dbReference>
<proteinExistence type="predicted"/>
<dbReference type="SMART" id="SM00741">
    <property type="entry name" value="SapB"/>
    <property type="match status" value="3"/>
</dbReference>
<dbReference type="OMA" id="VYKLCND"/>
<evidence type="ECO:0000313" key="5">
    <source>
        <dbReference type="Proteomes" id="UP000825935"/>
    </source>
</evidence>
<keyword evidence="5" id="KW-1185">Reference proteome</keyword>
<dbReference type="InterPro" id="IPR051428">
    <property type="entry name" value="Sphingo_Act-Surfact_Prot"/>
</dbReference>
<dbReference type="SUPFAM" id="SSF47862">
    <property type="entry name" value="Saposin"/>
    <property type="match status" value="2"/>
</dbReference>
<gene>
    <name evidence="4" type="ORF">KP509_28G049500</name>
</gene>
<dbReference type="InterPro" id="IPR008139">
    <property type="entry name" value="SaposinB_dom"/>
</dbReference>
<comment type="caution">
    <text evidence="4">The sequence shown here is derived from an EMBL/GenBank/DDBJ whole genome shotgun (WGS) entry which is preliminary data.</text>
</comment>
<dbReference type="EMBL" id="CM035433">
    <property type="protein sequence ID" value="KAH7293942.1"/>
    <property type="molecule type" value="Genomic_DNA"/>
</dbReference>
<dbReference type="Pfam" id="PF03489">
    <property type="entry name" value="SapB_2"/>
    <property type="match status" value="1"/>
</dbReference>
<evidence type="ECO:0000256" key="2">
    <source>
        <dbReference type="ARBA" id="ARBA00023180"/>
    </source>
</evidence>
<protein>
    <recommendedName>
        <fullName evidence="3">Saposin B-type domain-containing protein</fullName>
    </recommendedName>
</protein>
<evidence type="ECO:0000259" key="3">
    <source>
        <dbReference type="PROSITE" id="PS50015"/>
    </source>
</evidence>
<dbReference type="PROSITE" id="PS50015">
    <property type="entry name" value="SAP_B"/>
    <property type="match status" value="3"/>
</dbReference>
<dbReference type="Gene3D" id="1.10.225.10">
    <property type="entry name" value="Saposin-like"/>
    <property type="match status" value="3"/>
</dbReference>
<keyword evidence="1" id="KW-1015">Disulfide bond</keyword>
<feature type="domain" description="Saposin B-type" evidence="3">
    <location>
        <begin position="324"/>
        <end position="404"/>
    </location>
</feature>
<dbReference type="OrthoDB" id="69496at2759"/>
<dbReference type="Proteomes" id="UP000825935">
    <property type="component" value="Chromosome 28"/>
</dbReference>